<dbReference type="InterPro" id="IPR049625">
    <property type="entry name" value="Glyco_transf_61_cat"/>
</dbReference>
<feature type="domain" description="Glycosyltransferase 61 catalytic" evidence="1">
    <location>
        <begin position="460"/>
        <end position="636"/>
    </location>
</feature>
<sequence length="691" mass="78956">MFDFDENSLVEWKKRIIKQIFVSTNAGVSLEIVSTVEGIDAASKEDLLDIFGRIAKISLDNLSRVTSDADKILWGKIFYVCTREFGVGWTEFLRLLPQCNASNTALNYPIELPEKYNVSAIPPQIFQCRPDKPKFTSEVCEKVTWYQKNPDFAYRCLNDESALTYLSDNLGPRFVEAYHRVGYPAGRADLMALSFLYWEGGVFADVFSACRASISNLLGSNNGLVLFVNGSRVEKFFIAATPRHPHIERFLKRVIKLTEYGMRNTSHDKFTDHLAFTLSIIDAYCENPAYFKENKISFIQRETYGCFVDFNGQDEDLASQITTDYFKTIPISGLIPREERLDLFSCAGPNTVLGAVEAQILPAGIPLTVVGHNPHPDWNERQKRNAISPAAHVYDLNMVGLSGHCGLWKDDTFIQLDSYLSHVGEMESRSGHWRPPTRSSITRVVDEPVIPAFSAGYGCYGHYIVDDLPRLGLIRKTIGDAEFRKLKIIMPRKTPRWAFDLLEVFFGIDQSRIVLFDHENDLWILRRAVVSEYMHRNYVFNPYIKEFYQSYVTEDIAPTRKICLSRRAWEPGKSHQRIFEQQDWFENEAERRGFEIISPEKLSIPDQIRLMCETKVQIGEHGSAQHASIYSKFGMTVGTVNPLGDVQINLGRLSGNKNVIIYETGNYKDDNQNTFYRCDQGDLVKFFDALD</sequence>
<dbReference type="PANTHER" id="PTHR31834:SF1">
    <property type="entry name" value="INITIATION-SPECIFIC ALPHA-1,6-MANNOSYLTRANSFERASE"/>
    <property type="match status" value="1"/>
</dbReference>
<proteinExistence type="predicted"/>
<dbReference type="Pfam" id="PF04488">
    <property type="entry name" value="Gly_transf_sug"/>
    <property type="match status" value="1"/>
</dbReference>
<gene>
    <name evidence="2" type="ORF">GWA01_18330</name>
</gene>
<dbReference type="SUPFAM" id="SSF53448">
    <property type="entry name" value="Nucleotide-diphospho-sugar transferases"/>
    <property type="match status" value="1"/>
</dbReference>
<evidence type="ECO:0000313" key="2">
    <source>
        <dbReference type="EMBL" id="GEK94063.1"/>
    </source>
</evidence>
<dbReference type="EMBL" id="BJUZ01000002">
    <property type="protein sequence ID" value="GEK94063.1"/>
    <property type="molecule type" value="Genomic_DNA"/>
</dbReference>
<protein>
    <recommendedName>
        <fullName evidence="1">Glycosyltransferase 61 catalytic domain-containing protein</fullName>
    </recommendedName>
</protein>
<dbReference type="RefSeq" id="WP_146796707.1">
    <property type="nucleotide sequence ID" value="NZ_BARC01000007.1"/>
</dbReference>
<dbReference type="PANTHER" id="PTHR31834">
    <property type="entry name" value="INITIATION-SPECIFIC ALPHA-1,6-MANNOSYLTRANSFERASE"/>
    <property type="match status" value="1"/>
</dbReference>
<comment type="caution">
    <text evidence="2">The sequence shown here is derived from an EMBL/GenBank/DDBJ whole genome shotgun (WGS) entry which is preliminary data.</text>
</comment>
<dbReference type="Gene3D" id="3.90.550.20">
    <property type="match status" value="1"/>
</dbReference>
<keyword evidence="3" id="KW-1185">Reference proteome</keyword>
<dbReference type="OrthoDB" id="7169123at2"/>
<dbReference type="InterPro" id="IPR039367">
    <property type="entry name" value="Och1-like"/>
</dbReference>
<organism evidence="2 3">
    <name type="scientific">Gluconobacter wancherniae NBRC 103581</name>
    <dbReference type="NCBI Taxonomy" id="656744"/>
    <lineage>
        <taxon>Bacteria</taxon>
        <taxon>Pseudomonadati</taxon>
        <taxon>Pseudomonadota</taxon>
        <taxon>Alphaproteobacteria</taxon>
        <taxon>Acetobacterales</taxon>
        <taxon>Acetobacteraceae</taxon>
        <taxon>Gluconobacter</taxon>
    </lineage>
</organism>
<dbReference type="Pfam" id="PF04577">
    <property type="entry name" value="Glyco_transf_61"/>
    <property type="match status" value="1"/>
</dbReference>
<dbReference type="GO" id="GO:0006487">
    <property type="term" value="P:protein N-linked glycosylation"/>
    <property type="evidence" value="ECO:0007669"/>
    <property type="project" value="TreeGrafter"/>
</dbReference>
<dbReference type="InterPro" id="IPR029044">
    <property type="entry name" value="Nucleotide-diphossugar_trans"/>
</dbReference>
<evidence type="ECO:0000259" key="1">
    <source>
        <dbReference type="Pfam" id="PF04577"/>
    </source>
</evidence>
<dbReference type="Proteomes" id="UP000321230">
    <property type="component" value="Unassembled WGS sequence"/>
</dbReference>
<reference evidence="2 3" key="1">
    <citation type="submission" date="2019-07" db="EMBL/GenBank/DDBJ databases">
        <title>Whole genome shotgun sequence of Gluconobacter wancherniae NBRC 103581.</title>
        <authorList>
            <person name="Hosoyama A."/>
            <person name="Uohara A."/>
            <person name="Ohji S."/>
            <person name="Ichikawa N."/>
        </authorList>
    </citation>
    <scope>NUCLEOTIDE SEQUENCE [LARGE SCALE GENOMIC DNA]</scope>
    <source>
        <strain evidence="2 3">NBRC 103581</strain>
    </source>
</reference>
<name>A0A511B321_9PROT</name>
<dbReference type="AlphaFoldDB" id="A0A511B321"/>
<evidence type="ECO:0000313" key="3">
    <source>
        <dbReference type="Proteomes" id="UP000321230"/>
    </source>
</evidence>
<dbReference type="GO" id="GO:0000009">
    <property type="term" value="F:alpha-1,6-mannosyltransferase activity"/>
    <property type="evidence" value="ECO:0007669"/>
    <property type="project" value="InterPro"/>
</dbReference>
<accession>A0A511B321</accession>
<dbReference type="InterPro" id="IPR007577">
    <property type="entry name" value="GlycoTrfase_DXD_sugar-bd_CS"/>
</dbReference>